<feature type="transmembrane region" description="Helical" evidence="1">
    <location>
        <begin position="171"/>
        <end position="189"/>
    </location>
</feature>
<feature type="transmembrane region" description="Helical" evidence="1">
    <location>
        <begin position="196"/>
        <end position="216"/>
    </location>
</feature>
<sequence>MASTTWCVAKGIIFESGAVVMAFWQLLKRDLRLLVPVSVVFFALVLTFYVFIIWFRLGIMPFSEEEHVVVVIGLYWWFMFIYMIAVCVEVVWREWRQRTQAYWYAFPQALHVKIISKVLAVGIVSSIVWSVLDTVFRVLLKYVTVPEVYAEVFPMWFYADIWSMLWTGTIFYAHFILVTMLIVFIFLGIKGWLRFIFAPVTFIIGSIGYLMMLSYVSPKNEQEFPAEIAVNGSLMVLDIIYLIFSYIALYYFLARRISL</sequence>
<reference evidence="3" key="1">
    <citation type="submission" date="2016-09" db="EMBL/GenBank/DDBJ databases">
        <authorList>
            <person name="Varghese N."/>
            <person name="Submissions S."/>
        </authorList>
    </citation>
    <scope>NUCLEOTIDE SEQUENCE [LARGE SCALE GENOMIC DNA]</scope>
    <source>
        <strain evidence="3">25nlg</strain>
    </source>
</reference>
<keyword evidence="1" id="KW-0812">Transmembrane</keyword>
<feature type="transmembrane region" description="Helical" evidence="1">
    <location>
        <begin position="67"/>
        <end position="92"/>
    </location>
</feature>
<dbReference type="OrthoDB" id="2908743at2"/>
<keyword evidence="3" id="KW-1185">Reference proteome</keyword>
<name>A0A1G6GJ25_9BACI</name>
<accession>A0A1G6GJ25</accession>
<evidence type="ECO:0000256" key="1">
    <source>
        <dbReference type="SAM" id="Phobius"/>
    </source>
</evidence>
<feature type="transmembrane region" description="Helical" evidence="1">
    <location>
        <begin position="112"/>
        <end position="132"/>
    </location>
</feature>
<evidence type="ECO:0000313" key="3">
    <source>
        <dbReference type="Proteomes" id="UP000242662"/>
    </source>
</evidence>
<gene>
    <name evidence="2" type="ORF">SAMN05421737_101135</name>
</gene>
<protein>
    <recommendedName>
        <fullName evidence="4">ABC-2 type transport system permease protein</fullName>
    </recommendedName>
</protein>
<organism evidence="2 3">
    <name type="scientific">Shouchella lonarensis</name>
    <dbReference type="NCBI Taxonomy" id="1464122"/>
    <lineage>
        <taxon>Bacteria</taxon>
        <taxon>Bacillati</taxon>
        <taxon>Bacillota</taxon>
        <taxon>Bacilli</taxon>
        <taxon>Bacillales</taxon>
        <taxon>Bacillaceae</taxon>
        <taxon>Shouchella</taxon>
    </lineage>
</organism>
<dbReference type="EMBL" id="FMYM01000001">
    <property type="protein sequence ID" value="SDB82022.1"/>
    <property type="molecule type" value="Genomic_DNA"/>
</dbReference>
<keyword evidence="1" id="KW-1133">Transmembrane helix</keyword>
<evidence type="ECO:0000313" key="2">
    <source>
        <dbReference type="EMBL" id="SDB82022.1"/>
    </source>
</evidence>
<feature type="transmembrane region" description="Helical" evidence="1">
    <location>
        <begin position="33"/>
        <end position="55"/>
    </location>
</feature>
<dbReference type="AlphaFoldDB" id="A0A1G6GJ25"/>
<dbReference type="RefSeq" id="WP_141769821.1">
    <property type="nucleotide sequence ID" value="NZ_FMYM01000001.1"/>
</dbReference>
<keyword evidence="1" id="KW-0472">Membrane</keyword>
<feature type="transmembrane region" description="Helical" evidence="1">
    <location>
        <begin position="228"/>
        <end position="253"/>
    </location>
</feature>
<proteinExistence type="predicted"/>
<dbReference type="Proteomes" id="UP000242662">
    <property type="component" value="Unassembled WGS sequence"/>
</dbReference>
<dbReference type="STRING" id="1464122.SAMN05421737_101135"/>
<evidence type="ECO:0008006" key="4">
    <source>
        <dbReference type="Google" id="ProtNLM"/>
    </source>
</evidence>